<gene>
    <name evidence="3" type="ORF">OV287_25315</name>
</gene>
<dbReference type="NCBIfam" id="TIGR03891">
    <property type="entry name" value="thiopep_ocin"/>
    <property type="match status" value="1"/>
</dbReference>
<keyword evidence="4" id="KW-1185">Reference proteome</keyword>
<evidence type="ECO:0000259" key="2">
    <source>
        <dbReference type="Pfam" id="PF14028"/>
    </source>
</evidence>
<reference evidence="3 4" key="1">
    <citation type="submission" date="2022-11" db="EMBL/GenBank/DDBJ databases">
        <title>Minimal conservation of predation-associated metabolite biosynthetic gene clusters underscores biosynthetic potential of Myxococcota including descriptions for ten novel species: Archangium lansinium sp. nov., Myxococcus landrumus sp. nov., Nannocystis bai.</title>
        <authorList>
            <person name="Ahearne A."/>
            <person name="Stevens C."/>
            <person name="Phillips K."/>
        </authorList>
    </citation>
    <scope>NUCLEOTIDE SEQUENCE [LARGE SCALE GENOMIC DNA]</scope>
    <source>
        <strain evidence="3 4">MIWBW</strain>
    </source>
</reference>
<evidence type="ECO:0000313" key="4">
    <source>
        <dbReference type="Proteomes" id="UP001207654"/>
    </source>
</evidence>
<sequence>MMRVSRAVPTHRASGFFLLRTPLRPITDLLDWGGLDVRSASAPAGALGDAISSDVRALRERFRMVVERPSFRDAIFTASPSLAETQPYWDKAPDSERGKKFEHAAIRYFARMSGRCTPFGLFAGCSLGSVGDGGTRLELAPASSYRRFSRFDVDYLETLVQTLRGRVAEPSRKLRVNSSLYTTDTDHRYVEVRVKDSARVHHFVRVTRTPYLDEVLARARHGATAAALAEALVASDPEIQQAEALDFIAELEHSQLLTSELELLVTGGDAARELHRVLRALPGQQSLAELLGGAIADLEDVDRRELGSGGEVLRRLEQRLEKAPVPLRRNNLLHVELHKPGNLRLSSEVTQRILADVSALSRLARSASRGGLKEFREAFEKRFETRLVPLALALDEESGVGFGKADADQAEMKGAAVLAGLRFGGAKSRAREAEDFPSALLLAKLQEIYSSGLTELTLSDSDLDQFGHNPQELPDAFALSGSLLAASPEALDRGEFKFFLDNFLPNSGCSILGRFASGNDELRQQMVEHIRAEESLRPDVVFAEIVHQPDGRVGNIIARPVLRQYEIPYLGRSGAGEAAEIPLDDLWVTVRDGERVVLWSKQLNREVVPRLATAHNTPLSTLGIYRFLAALQYQDMLSIRWSWGPLDTAPFLPRVTYRNIILAWARWRVDGQELRRWCEAPSLAEQFAAVQAYRARARLPRWVCLVESDNVLPVDLDNVLSVESMLQVVGRQQVVLLEEYGLLESAPCTQGPEGPFVHELVLPFVRQEPRKTKRFSLGGDRGHERERSFAPGSEWTYLKLYSGAHTRDALVSDLITAFSRKAAEASVRWFFIRYADPQHHLRLRFATKDTRLRAALTDEVHALTRRFFGDYGVYRVEHDTYERETERYGGPDGVELAEALFHHDSVAVASSVQLLRSSEVAERWPYVLWGMHQVLEASGLDLDARVRLLTDMRADYTRRLRLEAAFEHALGKRFRTYRPRLEKLLAGQVAALQEGPAHEGIWKTYGAASRPLFGELRTRGAAGSLNRPFASLLPSFLHMHANRMLPAAANQYEVVIYDFLLRLYDSARARAKKGGG</sequence>
<dbReference type="InterPro" id="IPR023809">
    <property type="entry name" value="Thiopep_bacteriocin_synth_dom"/>
</dbReference>
<dbReference type="EMBL" id="JAPNKA010000001">
    <property type="protein sequence ID" value="MCY1077795.1"/>
    <property type="molecule type" value="Genomic_DNA"/>
</dbReference>
<protein>
    <submittedName>
        <fullName evidence="3">Lantibiotic dehydratase</fullName>
    </submittedName>
</protein>
<dbReference type="RefSeq" id="WP_267536606.1">
    <property type="nucleotide sequence ID" value="NZ_JAPNKA010000001.1"/>
</dbReference>
<dbReference type="Pfam" id="PF04738">
    <property type="entry name" value="Lant_dehydr_N"/>
    <property type="match status" value="1"/>
</dbReference>
<feature type="domain" description="Lantibiotic dehydratase N-terminal" evidence="1">
    <location>
        <begin position="67"/>
        <end position="723"/>
    </location>
</feature>
<dbReference type="InterPro" id="IPR006827">
    <property type="entry name" value="Lant_deHydtase_N"/>
</dbReference>
<feature type="domain" description="Thiopeptide-type bacteriocin biosynthesis" evidence="2">
    <location>
        <begin position="795"/>
        <end position="1064"/>
    </location>
</feature>
<evidence type="ECO:0000313" key="3">
    <source>
        <dbReference type="EMBL" id="MCY1077795.1"/>
    </source>
</evidence>
<name>A0ABT4A811_9BACT</name>
<organism evidence="3 4">
    <name type="scientific">Archangium lansingense</name>
    <dbReference type="NCBI Taxonomy" id="2995310"/>
    <lineage>
        <taxon>Bacteria</taxon>
        <taxon>Pseudomonadati</taxon>
        <taxon>Myxococcota</taxon>
        <taxon>Myxococcia</taxon>
        <taxon>Myxococcales</taxon>
        <taxon>Cystobacterineae</taxon>
        <taxon>Archangiaceae</taxon>
        <taxon>Archangium</taxon>
    </lineage>
</organism>
<accession>A0ABT4A811</accession>
<comment type="caution">
    <text evidence="3">The sequence shown here is derived from an EMBL/GenBank/DDBJ whole genome shotgun (WGS) entry which is preliminary data.</text>
</comment>
<dbReference type="Pfam" id="PF14028">
    <property type="entry name" value="Lant_dehydr_C"/>
    <property type="match status" value="1"/>
</dbReference>
<evidence type="ECO:0000259" key="1">
    <source>
        <dbReference type="Pfam" id="PF04738"/>
    </source>
</evidence>
<proteinExistence type="predicted"/>
<dbReference type="Proteomes" id="UP001207654">
    <property type="component" value="Unassembled WGS sequence"/>
</dbReference>